<comment type="caution">
    <text evidence="1">The sequence shown here is derived from an EMBL/GenBank/DDBJ whole genome shotgun (WGS) entry which is preliminary data.</text>
</comment>
<gene>
    <name evidence="1" type="ORF">MHYMCMPASI_00158</name>
</gene>
<proteinExistence type="predicted"/>
<keyword evidence="2" id="KW-1185">Reference proteome</keyword>
<protein>
    <submittedName>
        <fullName evidence="1">Uncharacterized protein</fullName>
    </submittedName>
</protein>
<reference evidence="1" key="1">
    <citation type="submission" date="2021-06" db="EMBL/GenBank/DDBJ databases">
        <authorList>
            <person name="Nardi T."/>
            <person name="Nardi T."/>
        </authorList>
    </citation>
    <scope>NUCLEOTIDE SEQUENCE</scope>
</reference>
<dbReference type="Proteomes" id="UP000837675">
    <property type="component" value="Unassembled WGS sequence"/>
</dbReference>
<accession>A0A8S4C0Y9</accession>
<organism evidence="1 2">
    <name type="scientific">Hyalomma marginatum</name>
    <dbReference type="NCBI Taxonomy" id="34627"/>
    <lineage>
        <taxon>Eukaryota</taxon>
        <taxon>Metazoa</taxon>
        <taxon>Ecdysozoa</taxon>
        <taxon>Arthropoda</taxon>
        <taxon>Chelicerata</taxon>
        <taxon>Arachnida</taxon>
        <taxon>Acari</taxon>
        <taxon>Parasitiformes</taxon>
        <taxon>Ixodida</taxon>
        <taxon>Ixodoidea</taxon>
        <taxon>Ixodidae</taxon>
        <taxon>Hyalomminae</taxon>
        <taxon>Hyalomma</taxon>
    </lineage>
</organism>
<dbReference type="AlphaFoldDB" id="A0A8S4C0Y9"/>
<dbReference type="EMBL" id="CAJVAF010000042">
    <property type="protein sequence ID" value="CAG7589545.1"/>
    <property type="molecule type" value="Genomic_DNA"/>
</dbReference>
<evidence type="ECO:0000313" key="1">
    <source>
        <dbReference type="EMBL" id="CAG7589545.1"/>
    </source>
</evidence>
<name>A0A8S4C0Y9_9ACAR</name>
<evidence type="ECO:0000313" key="2">
    <source>
        <dbReference type="Proteomes" id="UP000837675"/>
    </source>
</evidence>
<sequence>MKVTETKEELLTEIIPVLDKPTEAKEFSNEIP</sequence>